<feature type="compositionally biased region" description="Pro residues" evidence="1">
    <location>
        <begin position="307"/>
        <end position="323"/>
    </location>
</feature>
<gene>
    <name evidence="3" type="ORF">TeGR_g7168</name>
</gene>
<evidence type="ECO:0000259" key="2">
    <source>
        <dbReference type="PROSITE" id="PS50222"/>
    </source>
</evidence>
<name>A0ABQ6MKP4_9STRA</name>
<feature type="compositionally biased region" description="Basic and acidic residues" evidence="1">
    <location>
        <begin position="164"/>
        <end position="177"/>
    </location>
</feature>
<feature type="region of interest" description="Disordered" evidence="1">
    <location>
        <begin position="121"/>
        <end position="177"/>
    </location>
</feature>
<comment type="caution">
    <text evidence="3">The sequence shown here is derived from an EMBL/GenBank/DDBJ whole genome shotgun (WGS) entry which is preliminary data.</text>
</comment>
<feature type="compositionally biased region" description="Basic and acidic residues" evidence="1">
    <location>
        <begin position="121"/>
        <end position="144"/>
    </location>
</feature>
<feature type="region of interest" description="Disordered" evidence="1">
    <location>
        <begin position="214"/>
        <end position="253"/>
    </location>
</feature>
<feature type="region of interest" description="Disordered" evidence="1">
    <location>
        <begin position="835"/>
        <end position="863"/>
    </location>
</feature>
<feature type="compositionally biased region" description="Gly residues" evidence="1">
    <location>
        <begin position="910"/>
        <end position="921"/>
    </location>
</feature>
<organism evidence="3 4">
    <name type="scientific">Tetraparma gracilis</name>
    <dbReference type="NCBI Taxonomy" id="2962635"/>
    <lineage>
        <taxon>Eukaryota</taxon>
        <taxon>Sar</taxon>
        <taxon>Stramenopiles</taxon>
        <taxon>Ochrophyta</taxon>
        <taxon>Bolidophyceae</taxon>
        <taxon>Parmales</taxon>
        <taxon>Triparmaceae</taxon>
        <taxon>Tetraparma</taxon>
    </lineage>
</organism>
<dbReference type="EMBL" id="BRYB01001524">
    <property type="protein sequence ID" value="GMI27703.1"/>
    <property type="molecule type" value="Genomic_DNA"/>
</dbReference>
<evidence type="ECO:0000256" key="1">
    <source>
        <dbReference type="SAM" id="MobiDB-lite"/>
    </source>
</evidence>
<reference evidence="3 4" key="1">
    <citation type="journal article" date="2023" name="Commun. Biol.">
        <title>Genome analysis of Parmales, the sister group of diatoms, reveals the evolutionary specialization of diatoms from phago-mixotrophs to photoautotrophs.</title>
        <authorList>
            <person name="Ban H."/>
            <person name="Sato S."/>
            <person name="Yoshikawa S."/>
            <person name="Yamada K."/>
            <person name="Nakamura Y."/>
            <person name="Ichinomiya M."/>
            <person name="Sato N."/>
            <person name="Blanc-Mathieu R."/>
            <person name="Endo H."/>
            <person name="Kuwata A."/>
            <person name="Ogata H."/>
        </authorList>
    </citation>
    <scope>NUCLEOTIDE SEQUENCE [LARGE SCALE GENOMIC DNA]</scope>
</reference>
<feature type="region of interest" description="Disordered" evidence="1">
    <location>
        <begin position="902"/>
        <end position="921"/>
    </location>
</feature>
<dbReference type="Proteomes" id="UP001165060">
    <property type="component" value="Unassembled WGS sequence"/>
</dbReference>
<proteinExistence type="predicted"/>
<sequence length="921" mass="98941">MRLAHAAFRSYAGTHPLNRSLPPPLSARLHASDVLPALAELFAPCAALVDPPPRSWADLLPGGARWWLDALVHGDVGSFLETGRELKCHGDVRGGVYLTEGEWVEVVAVVSEGVLGRVGELRRKGGKKEEEEGVPSREPSREPSQEPSQEPRLVLVPPPTRAARAAEPRAYEDDYSHDYSHDYSLDALLHEPDEYLEALIERRAAKLRAREERREEKAAKEEVLRSGQSPLRALRREGERSASAAESEAAKEKALREAARENVARGIAGKPVAWTVGVDDVPGSPPKPGGEDVDKFVDDVLAEGAPAAPPPRAPPAAAPPAAPSPAQMNALRTTLESADAASTLNAALAGTVHARVFSRAVEAILAWRVPGEVERDLTSRDGSVAYRPFLRDPAAWGWTPPSKSKKPSSLPPPPPTSGFGVTEFSTPPAAALDSKVRNTVIESLRAQLLRRGEEMIADRGEWAFGALVPVSRAFRRLDDGGGSCPSLPPRLFFEVLRRLDVRVGRSSEAVVRRALDAGDGRMAYSKLLDVATAVSPASEELDAKICGAVIRAMKAAGCSFSALRGAMQAFDEAGNGQLHQVEFSAAVQQAGVGEHLSRGLVEAIGRRFSGGDRSNPVIDGGEVVKIVVYGELLTMLQRALEGQAEREKRRRAVEGMKENEATGYEAGFSKSNVLQPATRPQKSDNFGDPFFTKGKPNPKPAPRAAAGRSSWRGVKGYAPAAPPATRGEKEKKKPLPKYLRQVESKIGSDLRARRAVRAEASKYRMELAKETVAGRRLDRYEATGGFDADAAGKADNRELSKGLLAREIADMYANVADKVVEGDNEGAAGMMETAGDYLGEGKTSTELLEEDEGGEDDARFKSSKGEYNTQWVGEFDMKGSKVKDRDVLLGEGGRDVTKEVMEAKAKEAQGEGGGEGEGGAD</sequence>
<keyword evidence="4" id="KW-1185">Reference proteome</keyword>
<evidence type="ECO:0000313" key="4">
    <source>
        <dbReference type="Proteomes" id="UP001165060"/>
    </source>
</evidence>
<feature type="region of interest" description="Disordered" evidence="1">
    <location>
        <begin position="303"/>
        <end position="325"/>
    </location>
</feature>
<feature type="compositionally biased region" description="Basic and acidic residues" evidence="1">
    <location>
        <begin position="214"/>
        <end position="224"/>
    </location>
</feature>
<feature type="region of interest" description="Disordered" evidence="1">
    <location>
        <begin position="396"/>
        <end position="424"/>
    </location>
</feature>
<feature type="compositionally biased region" description="Polar residues" evidence="1">
    <location>
        <begin position="675"/>
        <end position="684"/>
    </location>
</feature>
<feature type="region of interest" description="Disordered" evidence="1">
    <location>
        <begin position="675"/>
        <end position="734"/>
    </location>
</feature>
<protein>
    <recommendedName>
        <fullName evidence="2">EF-hand domain-containing protein</fullName>
    </recommendedName>
</protein>
<feature type="domain" description="EF-hand" evidence="2">
    <location>
        <begin position="558"/>
        <end position="593"/>
    </location>
</feature>
<dbReference type="InterPro" id="IPR002048">
    <property type="entry name" value="EF_hand_dom"/>
</dbReference>
<accession>A0ABQ6MKP4</accession>
<feature type="region of interest" description="Disordered" evidence="1">
    <location>
        <begin position="275"/>
        <end position="294"/>
    </location>
</feature>
<dbReference type="PROSITE" id="PS50222">
    <property type="entry name" value="EF_HAND_2"/>
    <property type="match status" value="1"/>
</dbReference>
<evidence type="ECO:0000313" key="3">
    <source>
        <dbReference type="EMBL" id="GMI27703.1"/>
    </source>
</evidence>